<accession>A0ABZ2MN92</accession>
<dbReference type="Proteomes" id="UP001368328">
    <property type="component" value="Chromosome"/>
</dbReference>
<keyword evidence="2" id="KW-1185">Reference proteome</keyword>
<evidence type="ECO:0000313" key="2">
    <source>
        <dbReference type="Proteomes" id="UP001368328"/>
    </source>
</evidence>
<dbReference type="InterPro" id="IPR023214">
    <property type="entry name" value="HAD_sf"/>
</dbReference>
<name>A0ABZ2MN92_9BACI</name>
<organism evidence="1 2">
    <name type="scientific">Metabacillus rhizosphaerae</name>
    <dbReference type="NCBI Taxonomy" id="3117747"/>
    <lineage>
        <taxon>Bacteria</taxon>
        <taxon>Bacillati</taxon>
        <taxon>Bacillota</taxon>
        <taxon>Bacilli</taxon>
        <taxon>Bacillales</taxon>
        <taxon>Bacillaceae</taxon>
        <taxon>Metabacillus</taxon>
    </lineage>
</organism>
<dbReference type="RefSeq" id="WP_338786117.1">
    <property type="nucleotide sequence ID" value="NZ_CP147403.1"/>
</dbReference>
<gene>
    <name evidence="1" type="ORF">WCV66_16365</name>
</gene>
<protein>
    <submittedName>
        <fullName evidence="1">Uncharacterized protein</fullName>
    </submittedName>
</protein>
<sequence>MFENELYTNIPLLLKSLIEQQFTLEVATSTPTNKYFDLVVGSNLNETKTSKTEIIQYILDK</sequence>
<dbReference type="Gene3D" id="3.40.50.1000">
    <property type="entry name" value="HAD superfamily/HAD-like"/>
    <property type="match status" value="1"/>
</dbReference>
<proteinExistence type="predicted"/>
<dbReference type="EMBL" id="CP147403">
    <property type="protein sequence ID" value="WXB86828.1"/>
    <property type="molecule type" value="Genomic_DNA"/>
</dbReference>
<evidence type="ECO:0000313" key="1">
    <source>
        <dbReference type="EMBL" id="WXB86828.1"/>
    </source>
</evidence>
<reference evidence="1 2" key="1">
    <citation type="submission" date="2024-02" db="EMBL/GenBank/DDBJ databases">
        <title>Seven novel Bacillus-like species.</title>
        <authorList>
            <person name="Liu G."/>
        </authorList>
    </citation>
    <scope>NUCLEOTIDE SEQUENCE [LARGE SCALE GENOMIC DNA]</scope>
    <source>
        <strain evidence="1 2">FJAT-53654</strain>
    </source>
</reference>